<evidence type="ECO:0000259" key="2">
    <source>
        <dbReference type="Pfam" id="PF13439"/>
    </source>
</evidence>
<dbReference type="InterPro" id="IPR028098">
    <property type="entry name" value="Glyco_trans_4-like_N"/>
</dbReference>
<dbReference type="EMBL" id="QZKI01000037">
    <property type="protein sequence ID" value="RJP72839.1"/>
    <property type="molecule type" value="Genomic_DNA"/>
</dbReference>
<dbReference type="Gene3D" id="3.40.50.2000">
    <property type="entry name" value="Glycogen Phosphorylase B"/>
    <property type="match status" value="2"/>
</dbReference>
<dbReference type="Pfam" id="PF00534">
    <property type="entry name" value="Glycos_transf_1"/>
    <property type="match status" value="1"/>
</dbReference>
<name>A0A419F2Z7_9BACT</name>
<keyword evidence="3" id="KW-0808">Transferase</keyword>
<dbReference type="Proteomes" id="UP000285961">
    <property type="component" value="Unassembled WGS sequence"/>
</dbReference>
<organism evidence="3 4">
    <name type="scientific">Candidatus Abyssobacteria bacterium SURF_17</name>
    <dbReference type="NCBI Taxonomy" id="2093361"/>
    <lineage>
        <taxon>Bacteria</taxon>
        <taxon>Pseudomonadati</taxon>
        <taxon>Candidatus Hydrogenedentota</taxon>
        <taxon>Candidatus Abyssobacteria</taxon>
    </lineage>
</organism>
<protein>
    <submittedName>
        <fullName evidence="3">Glycosyltransferase family 1 protein</fullName>
    </submittedName>
</protein>
<feature type="domain" description="Glycosyltransferase subfamily 4-like N-terminal" evidence="2">
    <location>
        <begin position="13"/>
        <end position="189"/>
    </location>
</feature>
<dbReference type="GO" id="GO:0016758">
    <property type="term" value="F:hexosyltransferase activity"/>
    <property type="evidence" value="ECO:0007669"/>
    <property type="project" value="TreeGrafter"/>
</dbReference>
<dbReference type="PANTHER" id="PTHR45947">
    <property type="entry name" value="SULFOQUINOVOSYL TRANSFERASE SQD2"/>
    <property type="match status" value="1"/>
</dbReference>
<dbReference type="Pfam" id="PF13439">
    <property type="entry name" value="Glyco_transf_4"/>
    <property type="match status" value="1"/>
</dbReference>
<accession>A0A419F2Z7</accession>
<dbReference type="PANTHER" id="PTHR45947:SF3">
    <property type="entry name" value="SULFOQUINOVOSYL TRANSFERASE SQD2"/>
    <property type="match status" value="1"/>
</dbReference>
<dbReference type="InterPro" id="IPR001296">
    <property type="entry name" value="Glyco_trans_1"/>
</dbReference>
<dbReference type="CDD" id="cd03801">
    <property type="entry name" value="GT4_PimA-like"/>
    <property type="match status" value="1"/>
</dbReference>
<evidence type="ECO:0000313" key="3">
    <source>
        <dbReference type="EMBL" id="RJP72839.1"/>
    </source>
</evidence>
<dbReference type="AlphaFoldDB" id="A0A419F2Z7"/>
<dbReference type="SUPFAM" id="SSF53756">
    <property type="entry name" value="UDP-Glycosyltransferase/glycogen phosphorylase"/>
    <property type="match status" value="1"/>
</dbReference>
<gene>
    <name evidence="3" type="ORF">C4532_05255</name>
</gene>
<comment type="caution">
    <text evidence="3">The sequence shown here is derived from an EMBL/GenBank/DDBJ whole genome shotgun (WGS) entry which is preliminary data.</text>
</comment>
<evidence type="ECO:0000259" key="1">
    <source>
        <dbReference type="Pfam" id="PF00534"/>
    </source>
</evidence>
<sequence length="407" mass="45959">MNILIVTQNIALGGAQRVAVQLSDYLNKNGHRAWIFTPHIDLAGVSGVARQQNYIECPYPILKKVGHEYKMRGNIFSLALNILRLRRYLKKTIKQYQIDLISAHNPPANWIASFLDVPVVWSCNEPVSLCFSKRKPDYFPLSVEPPTIASRFLQALYEVVDYSLCHWGIDRIVVLSRYTQKGVRNIYNRTADICRVGAEFSQIQGGDGHSIRRRFQCEQAFLLLQVGHFKPEKNQAVSVKALCLLKDRIPDIRLMFVGEGATRNDVMQLAEEVGVRDRIIFAGRIGDDQLRDYYDACDLVIFPSVRQSWGLIVFEALAAGKLSVASSDCGASEVLLDKQIGFVSEPTPEALATKVLDIWNGKSSGLFDGMVERGQNYMSEELTYEVYGRRMTRLFAKILAERSANRS</sequence>
<dbReference type="InterPro" id="IPR050194">
    <property type="entry name" value="Glycosyltransferase_grp1"/>
</dbReference>
<proteinExistence type="predicted"/>
<reference evidence="3 4" key="1">
    <citation type="journal article" date="2017" name="ISME J.">
        <title>Energy and carbon metabolisms in a deep terrestrial subsurface fluid microbial community.</title>
        <authorList>
            <person name="Momper L."/>
            <person name="Jungbluth S.P."/>
            <person name="Lee M.D."/>
            <person name="Amend J.P."/>
        </authorList>
    </citation>
    <scope>NUCLEOTIDE SEQUENCE [LARGE SCALE GENOMIC DNA]</scope>
    <source>
        <strain evidence="3">SURF_17</strain>
    </source>
</reference>
<evidence type="ECO:0000313" key="4">
    <source>
        <dbReference type="Proteomes" id="UP000285961"/>
    </source>
</evidence>
<feature type="domain" description="Glycosyl transferase family 1" evidence="1">
    <location>
        <begin position="218"/>
        <end position="360"/>
    </location>
</feature>